<dbReference type="EMBL" id="CAJNOR010004396">
    <property type="protein sequence ID" value="CAF1499128.1"/>
    <property type="molecule type" value="Genomic_DNA"/>
</dbReference>
<sequence>MAKLIKNKVMSFNDSYYGDFSLDVPRLSRHAVQRAQERKIPVAELLQSRSHINAYVEKVVNKNGVVITAYPRQRLPPNDDLPENAKRFTFPKNGIALFIGKQHVNIKRTQAEYNLKSLYFDKYDTLIAVAFTNDYDWAPFEKMIETARKRKYKSPEQIRAKQNEKN</sequence>
<gene>
    <name evidence="1" type="ORF">EDS130_LOCUS34522</name>
    <name evidence="2" type="ORF">XAT740_LOCUS39550</name>
</gene>
<organism evidence="1 4">
    <name type="scientific">Adineta ricciae</name>
    <name type="common">Rotifer</name>
    <dbReference type="NCBI Taxonomy" id="249248"/>
    <lineage>
        <taxon>Eukaryota</taxon>
        <taxon>Metazoa</taxon>
        <taxon>Spiralia</taxon>
        <taxon>Gnathifera</taxon>
        <taxon>Rotifera</taxon>
        <taxon>Eurotatoria</taxon>
        <taxon>Bdelloidea</taxon>
        <taxon>Adinetida</taxon>
        <taxon>Adinetidae</taxon>
        <taxon>Adineta</taxon>
    </lineage>
</organism>
<evidence type="ECO:0000313" key="2">
    <source>
        <dbReference type="EMBL" id="CAF1499128.1"/>
    </source>
</evidence>
<dbReference type="EMBL" id="CAJNOJ010000290">
    <property type="protein sequence ID" value="CAF1373641.1"/>
    <property type="molecule type" value="Genomic_DNA"/>
</dbReference>
<evidence type="ECO:0000313" key="1">
    <source>
        <dbReference type="EMBL" id="CAF1373641.1"/>
    </source>
</evidence>
<dbReference type="Proteomes" id="UP000663828">
    <property type="component" value="Unassembled WGS sequence"/>
</dbReference>
<dbReference type="AlphaFoldDB" id="A0A815IW00"/>
<evidence type="ECO:0000313" key="3">
    <source>
        <dbReference type="Proteomes" id="UP000663828"/>
    </source>
</evidence>
<keyword evidence="3" id="KW-1185">Reference proteome</keyword>
<reference evidence="1" key="1">
    <citation type="submission" date="2021-02" db="EMBL/GenBank/DDBJ databases">
        <authorList>
            <person name="Nowell W R."/>
        </authorList>
    </citation>
    <scope>NUCLEOTIDE SEQUENCE</scope>
</reference>
<accession>A0A815IW00</accession>
<protein>
    <submittedName>
        <fullName evidence="1">Uncharacterized protein</fullName>
    </submittedName>
</protein>
<dbReference type="OrthoDB" id="9994034at2759"/>
<proteinExistence type="predicted"/>
<name>A0A815IW00_ADIRI</name>
<dbReference type="Proteomes" id="UP000663852">
    <property type="component" value="Unassembled WGS sequence"/>
</dbReference>
<evidence type="ECO:0000313" key="4">
    <source>
        <dbReference type="Proteomes" id="UP000663852"/>
    </source>
</evidence>
<comment type="caution">
    <text evidence="1">The sequence shown here is derived from an EMBL/GenBank/DDBJ whole genome shotgun (WGS) entry which is preliminary data.</text>
</comment>